<gene>
    <name evidence="3" type="ORF">I6I06_08680</name>
</gene>
<dbReference type="Pfam" id="PF13649">
    <property type="entry name" value="Methyltransf_25"/>
    <property type="match status" value="1"/>
</dbReference>
<proteinExistence type="predicted"/>
<dbReference type="GO" id="GO:0032259">
    <property type="term" value="P:methylation"/>
    <property type="evidence" value="ECO:0007669"/>
    <property type="project" value="UniProtKB-KW"/>
</dbReference>
<reference evidence="3 4" key="1">
    <citation type="submission" date="2020-12" db="EMBL/GenBank/DDBJ databases">
        <title>FDA dAtabase for Regulatory Grade micrObial Sequences (FDA-ARGOS): Supporting development and validation of Infectious Disease Dx tests.</title>
        <authorList>
            <person name="Nelson B."/>
            <person name="Plummer A."/>
            <person name="Tallon L."/>
            <person name="Sadzewicz L."/>
            <person name="Zhao X."/>
            <person name="Boylan J."/>
            <person name="Ott S."/>
            <person name="Bowen H."/>
            <person name="Vavikolanu K."/>
            <person name="Mehta A."/>
            <person name="Aluvathingal J."/>
            <person name="Nadendla S."/>
            <person name="Myers T."/>
            <person name="Yan Y."/>
            <person name="Sichtig H."/>
        </authorList>
    </citation>
    <scope>NUCLEOTIDE SEQUENCE [LARGE SCALE GENOMIC DNA]</scope>
    <source>
        <strain evidence="3 4">FDAARGOS_1049</strain>
    </source>
</reference>
<keyword evidence="4" id="KW-1185">Reference proteome</keyword>
<dbReference type="EMBL" id="CP066075">
    <property type="protein sequence ID" value="QQC62418.1"/>
    <property type="molecule type" value="Genomic_DNA"/>
</dbReference>
<keyword evidence="1 3" id="KW-0808">Transferase</keyword>
<dbReference type="InterPro" id="IPR029063">
    <property type="entry name" value="SAM-dependent_MTases_sf"/>
</dbReference>
<dbReference type="PANTHER" id="PTHR43861">
    <property type="entry name" value="TRANS-ACONITATE 2-METHYLTRANSFERASE-RELATED"/>
    <property type="match status" value="1"/>
</dbReference>
<evidence type="ECO:0000259" key="2">
    <source>
        <dbReference type="Pfam" id="PF13649"/>
    </source>
</evidence>
<keyword evidence="3" id="KW-0489">Methyltransferase</keyword>
<organism evidence="3 4">
    <name type="scientific">Paraburkholderia ginsengisoli</name>
    <dbReference type="NCBI Taxonomy" id="311231"/>
    <lineage>
        <taxon>Bacteria</taxon>
        <taxon>Pseudomonadati</taxon>
        <taxon>Pseudomonadota</taxon>
        <taxon>Betaproteobacteria</taxon>
        <taxon>Burkholderiales</taxon>
        <taxon>Burkholderiaceae</taxon>
        <taxon>Paraburkholderia</taxon>
    </lineage>
</organism>
<sequence>MSTDKHWEKWGKLSPYYGVVSWPEFKEPELSTDAKQQFFQSGELYVSDMFNVIHRHLNPDFQAERATDFGCGVGRLIIPLSRRVKSAVGIDVSPSMLEEAAKNVTQEGIGNIEFVRSDDGLTNLHGMFDLINSYIVFQHIPVERGMKLAEALLGHLSPGGIAVLHFTYDSNATRLAHTISGTRDHFAPANWLANLARGRPMFEPTMQMNAYNLNRLLMLFQRCGIEKLHAEFTDHGARGVQFFLLKSGTAG</sequence>
<dbReference type="Gene3D" id="3.40.50.150">
    <property type="entry name" value="Vaccinia Virus protein VP39"/>
    <property type="match status" value="1"/>
</dbReference>
<protein>
    <submittedName>
        <fullName evidence="3">Class I SAM-dependent methyltransferase</fullName>
    </submittedName>
</protein>
<dbReference type="CDD" id="cd02440">
    <property type="entry name" value="AdoMet_MTases"/>
    <property type="match status" value="1"/>
</dbReference>
<feature type="domain" description="Methyltransferase" evidence="2">
    <location>
        <begin position="68"/>
        <end position="160"/>
    </location>
</feature>
<evidence type="ECO:0000256" key="1">
    <source>
        <dbReference type="ARBA" id="ARBA00022679"/>
    </source>
</evidence>
<dbReference type="GO" id="GO:0008168">
    <property type="term" value="F:methyltransferase activity"/>
    <property type="evidence" value="ECO:0007669"/>
    <property type="project" value="UniProtKB-KW"/>
</dbReference>
<dbReference type="AlphaFoldDB" id="A0A7T4T7H2"/>
<evidence type="ECO:0000313" key="3">
    <source>
        <dbReference type="EMBL" id="QQC62418.1"/>
    </source>
</evidence>
<accession>A0A7T4T7H2</accession>
<dbReference type="KEGG" id="pgis:I6I06_08680"/>
<dbReference type="InterPro" id="IPR041698">
    <property type="entry name" value="Methyltransf_25"/>
</dbReference>
<evidence type="ECO:0000313" key="4">
    <source>
        <dbReference type="Proteomes" id="UP000595610"/>
    </source>
</evidence>
<dbReference type="Proteomes" id="UP000595610">
    <property type="component" value="Chromosome 1"/>
</dbReference>
<name>A0A7T4T7H2_9BURK</name>
<dbReference type="SUPFAM" id="SSF53335">
    <property type="entry name" value="S-adenosyl-L-methionine-dependent methyltransferases"/>
    <property type="match status" value="1"/>
</dbReference>
<dbReference type="RefSeq" id="WP_167335667.1">
    <property type="nucleotide sequence ID" value="NZ_CP066075.1"/>
</dbReference>